<dbReference type="FunFam" id="3.30.160.60:FF:000072">
    <property type="entry name" value="zinc finger protein 143 isoform X1"/>
    <property type="match status" value="2"/>
</dbReference>
<dbReference type="GO" id="GO:0005634">
    <property type="term" value="C:nucleus"/>
    <property type="evidence" value="ECO:0007669"/>
    <property type="project" value="UniProtKB-SubCell"/>
</dbReference>
<feature type="region of interest" description="Disordered" evidence="10">
    <location>
        <begin position="252"/>
        <end position="289"/>
    </location>
</feature>
<keyword evidence="8" id="KW-0539">Nucleus</keyword>
<name>A0A8H4F2F0_MUCCL</name>
<evidence type="ECO:0000256" key="6">
    <source>
        <dbReference type="ARBA" id="ARBA00023015"/>
    </source>
</evidence>
<feature type="compositionally biased region" description="Pro residues" evidence="10">
    <location>
        <begin position="1"/>
        <end position="11"/>
    </location>
</feature>
<dbReference type="GO" id="GO:0005737">
    <property type="term" value="C:cytoplasm"/>
    <property type="evidence" value="ECO:0007669"/>
    <property type="project" value="TreeGrafter"/>
</dbReference>
<dbReference type="InterPro" id="IPR013087">
    <property type="entry name" value="Znf_C2H2_type"/>
</dbReference>
<dbReference type="FunFam" id="3.30.160.60:FF:000125">
    <property type="entry name" value="Putative zinc finger protein 143"/>
    <property type="match status" value="1"/>
</dbReference>
<accession>A0A8H4F2F0</accession>
<evidence type="ECO:0000256" key="4">
    <source>
        <dbReference type="ARBA" id="ARBA00022771"/>
    </source>
</evidence>
<evidence type="ECO:0000256" key="9">
    <source>
        <dbReference type="PROSITE-ProRule" id="PRU00042"/>
    </source>
</evidence>
<dbReference type="GO" id="GO:0000433">
    <property type="term" value="P:carbon catabolite repression of transcription from RNA polymerase II promoter by glucose"/>
    <property type="evidence" value="ECO:0007669"/>
    <property type="project" value="TreeGrafter"/>
</dbReference>
<evidence type="ECO:0000313" key="13">
    <source>
        <dbReference type="Proteomes" id="UP000469890"/>
    </source>
</evidence>
<evidence type="ECO:0000256" key="10">
    <source>
        <dbReference type="SAM" id="MobiDB-lite"/>
    </source>
</evidence>
<dbReference type="GO" id="GO:0000981">
    <property type="term" value="F:DNA-binding transcription factor activity, RNA polymerase II-specific"/>
    <property type="evidence" value="ECO:0007669"/>
    <property type="project" value="UniProtKB-ARBA"/>
</dbReference>
<dbReference type="SMART" id="SM00355">
    <property type="entry name" value="ZnF_C2H2"/>
    <property type="match status" value="4"/>
</dbReference>
<feature type="domain" description="C2H2-type" evidence="11">
    <location>
        <begin position="103"/>
        <end position="132"/>
    </location>
</feature>
<evidence type="ECO:0000256" key="5">
    <source>
        <dbReference type="ARBA" id="ARBA00022833"/>
    </source>
</evidence>
<dbReference type="SUPFAM" id="SSF57667">
    <property type="entry name" value="beta-beta-alpha zinc fingers"/>
    <property type="match status" value="4"/>
</dbReference>
<evidence type="ECO:0000256" key="2">
    <source>
        <dbReference type="ARBA" id="ARBA00022723"/>
    </source>
</evidence>
<dbReference type="EMBL" id="JAAECE010000004">
    <property type="protein sequence ID" value="KAF1802489.1"/>
    <property type="molecule type" value="Genomic_DNA"/>
</dbReference>
<evidence type="ECO:0000313" key="12">
    <source>
        <dbReference type="EMBL" id="KAF1802489.1"/>
    </source>
</evidence>
<feature type="domain" description="C2H2-type" evidence="11">
    <location>
        <begin position="237"/>
        <end position="266"/>
    </location>
</feature>
<feature type="non-terminal residue" evidence="12">
    <location>
        <position position="1"/>
    </location>
</feature>
<keyword evidence="4 9" id="KW-0863">Zinc-finger</keyword>
<dbReference type="PROSITE" id="PS00028">
    <property type="entry name" value="ZINC_FINGER_C2H2_1"/>
    <property type="match status" value="4"/>
</dbReference>
<feature type="region of interest" description="Disordered" evidence="10">
    <location>
        <begin position="157"/>
        <end position="213"/>
    </location>
</feature>
<dbReference type="PANTHER" id="PTHR47428">
    <property type="entry name" value="REGULATORY PROTEIN MIG1-RELATED"/>
    <property type="match status" value="1"/>
</dbReference>
<dbReference type="GO" id="GO:0008270">
    <property type="term" value="F:zinc ion binding"/>
    <property type="evidence" value="ECO:0007669"/>
    <property type="project" value="UniProtKB-KW"/>
</dbReference>
<dbReference type="Proteomes" id="UP000469890">
    <property type="component" value="Unassembled WGS sequence"/>
</dbReference>
<evidence type="ECO:0000256" key="3">
    <source>
        <dbReference type="ARBA" id="ARBA00022737"/>
    </source>
</evidence>
<protein>
    <recommendedName>
        <fullName evidence="11">C2H2-type domain-containing protein</fullName>
    </recommendedName>
</protein>
<dbReference type="PROSITE" id="PS50157">
    <property type="entry name" value="ZINC_FINGER_C2H2_2"/>
    <property type="match status" value="4"/>
</dbReference>
<organism evidence="12 13">
    <name type="scientific">Mucor circinelloides f. lusitanicus</name>
    <name type="common">Mucor racemosus var. lusitanicus</name>
    <dbReference type="NCBI Taxonomy" id="29924"/>
    <lineage>
        <taxon>Eukaryota</taxon>
        <taxon>Fungi</taxon>
        <taxon>Fungi incertae sedis</taxon>
        <taxon>Mucoromycota</taxon>
        <taxon>Mucoromycotina</taxon>
        <taxon>Mucoromycetes</taxon>
        <taxon>Mucorales</taxon>
        <taxon>Mucorineae</taxon>
        <taxon>Mucoraceae</taxon>
        <taxon>Mucor</taxon>
    </lineage>
</organism>
<feature type="region of interest" description="Disordered" evidence="10">
    <location>
        <begin position="1"/>
        <end position="33"/>
    </location>
</feature>
<reference evidence="12 13" key="1">
    <citation type="submission" date="2019-09" db="EMBL/GenBank/DDBJ databases">
        <authorList>
            <consortium name="DOE Joint Genome Institute"/>
            <person name="Mondo S.J."/>
            <person name="Navarro-Mendoza M.I."/>
            <person name="Perez-Arques C."/>
            <person name="Panchal S."/>
            <person name="Nicolas F.E."/>
            <person name="Ganguly P."/>
            <person name="Pangilinan J."/>
            <person name="Grigoriev I."/>
            <person name="Heitman J."/>
            <person name="Sanya K."/>
            <person name="Garre V."/>
        </authorList>
    </citation>
    <scope>NUCLEOTIDE SEQUENCE [LARGE SCALE GENOMIC DNA]</scope>
    <source>
        <strain evidence="12 13">MU402</strain>
    </source>
</reference>
<feature type="non-terminal residue" evidence="12">
    <location>
        <position position="327"/>
    </location>
</feature>
<sequence>HEDPVLSPPLTPALSQHHPFDKRQSADLGYPPSHYNARPTYNMDYHHWMNQPTMSHVYHPQMNQPPSQHMHHSSPIPTPQGNTNNNNSERATTRKQPSKQNKHMCTFPECLWSFKRFEHLKRHMLVHTGERPHVCPHPGCGKRFSRSDNFHAHYRTHEKKAFARQKQQAQAHAQQQQQQDPNASSSTSTTSSAATPTSNTFLQKKPHACSHPDCDRRFRRLEHLKRHMRIHTHEQPFKCNFPGCLKAFSRSDNLTQHRKTHERRGSKYNNNNNNNQLEPSYNMHTSTPPSPIAAPFTLVDFIRDNNYDTLHKEQQHHHHHQQQQQQH</sequence>
<evidence type="ECO:0000256" key="1">
    <source>
        <dbReference type="ARBA" id="ARBA00004123"/>
    </source>
</evidence>
<evidence type="ECO:0000259" key="11">
    <source>
        <dbReference type="PROSITE" id="PS50157"/>
    </source>
</evidence>
<comment type="caution">
    <text evidence="12">The sequence shown here is derived from an EMBL/GenBank/DDBJ whole genome shotgun (WGS) entry which is preliminary data.</text>
</comment>
<feature type="compositionally biased region" description="Polar residues" evidence="10">
    <location>
        <begin position="79"/>
        <end position="95"/>
    </location>
</feature>
<dbReference type="InterPro" id="IPR036236">
    <property type="entry name" value="Znf_C2H2_sf"/>
</dbReference>
<feature type="domain" description="C2H2-type" evidence="11">
    <location>
        <begin position="133"/>
        <end position="162"/>
    </location>
</feature>
<feature type="domain" description="C2H2-type" evidence="11">
    <location>
        <begin position="207"/>
        <end position="236"/>
    </location>
</feature>
<feature type="compositionally biased region" description="Basic residues" evidence="10">
    <location>
        <begin position="256"/>
        <end position="266"/>
    </location>
</feature>
<dbReference type="InterPro" id="IPR051007">
    <property type="entry name" value="creA/MIG_C2H2-ZnF"/>
</dbReference>
<keyword evidence="5" id="KW-0862">Zinc</keyword>
<evidence type="ECO:0000256" key="7">
    <source>
        <dbReference type="ARBA" id="ARBA00023163"/>
    </source>
</evidence>
<evidence type="ECO:0000256" key="8">
    <source>
        <dbReference type="ARBA" id="ARBA00023242"/>
    </source>
</evidence>
<dbReference type="Gene3D" id="3.30.160.60">
    <property type="entry name" value="Classic Zinc Finger"/>
    <property type="match status" value="4"/>
</dbReference>
<proteinExistence type="predicted"/>
<keyword evidence="6" id="KW-0805">Transcription regulation</keyword>
<dbReference type="PANTHER" id="PTHR47428:SF1">
    <property type="entry name" value="REGULATORY PROTEIN MIG1-RELATED"/>
    <property type="match status" value="1"/>
</dbReference>
<feature type="compositionally biased region" description="Low complexity" evidence="10">
    <location>
        <begin position="164"/>
        <end position="200"/>
    </location>
</feature>
<comment type="subcellular location">
    <subcellularLocation>
        <location evidence="1">Nucleus</location>
    </subcellularLocation>
</comment>
<dbReference type="Pfam" id="PF00096">
    <property type="entry name" value="zf-C2H2"/>
    <property type="match status" value="4"/>
</dbReference>
<feature type="region of interest" description="Disordered" evidence="10">
    <location>
        <begin position="56"/>
        <end position="102"/>
    </location>
</feature>
<dbReference type="GO" id="GO:0000978">
    <property type="term" value="F:RNA polymerase II cis-regulatory region sequence-specific DNA binding"/>
    <property type="evidence" value="ECO:0007669"/>
    <property type="project" value="TreeGrafter"/>
</dbReference>
<dbReference type="AlphaFoldDB" id="A0A8H4F2F0"/>
<keyword evidence="7" id="KW-0804">Transcription</keyword>
<keyword evidence="3" id="KW-0677">Repeat</keyword>
<keyword evidence="2" id="KW-0479">Metal-binding</keyword>
<feature type="compositionally biased region" description="Polar residues" evidence="10">
    <location>
        <begin position="276"/>
        <end position="287"/>
    </location>
</feature>
<gene>
    <name evidence="12" type="ORF">FB192DRAFT_1252733</name>
</gene>